<dbReference type="RefSeq" id="WP_191758135.1">
    <property type="nucleotide sequence ID" value="NZ_VJXY01000013.1"/>
</dbReference>
<dbReference type="Gene3D" id="3.40.50.300">
    <property type="entry name" value="P-loop containing nucleotide triphosphate hydrolases"/>
    <property type="match status" value="1"/>
</dbReference>
<dbReference type="InterPro" id="IPR027417">
    <property type="entry name" value="P-loop_NTPase"/>
</dbReference>
<dbReference type="EMBL" id="VJXY01000013">
    <property type="protein sequence ID" value="MBD6616896.1"/>
    <property type="molecule type" value="Genomic_DNA"/>
</dbReference>
<name>A0AA40SX82_9NOST</name>
<keyword evidence="3" id="KW-1185">Reference proteome</keyword>
<feature type="domain" description="NB-ARC" evidence="1">
    <location>
        <begin position="159"/>
        <end position="260"/>
    </location>
</feature>
<accession>A0AA40SX82</accession>
<evidence type="ECO:0000313" key="3">
    <source>
        <dbReference type="Proteomes" id="UP001165986"/>
    </source>
</evidence>
<dbReference type="PANTHER" id="PTHR47691:SF3">
    <property type="entry name" value="HTH-TYPE TRANSCRIPTIONAL REGULATOR RV0890C-RELATED"/>
    <property type="match status" value="1"/>
</dbReference>
<dbReference type="AlphaFoldDB" id="A0AA40SX82"/>
<evidence type="ECO:0000313" key="2">
    <source>
        <dbReference type="EMBL" id="MBD6616896.1"/>
    </source>
</evidence>
<gene>
    <name evidence="2" type="ORF">FNW02_13915</name>
</gene>
<dbReference type="GO" id="GO:0043531">
    <property type="term" value="F:ADP binding"/>
    <property type="evidence" value="ECO:0007669"/>
    <property type="project" value="InterPro"/>
</dbReference>
<comment type="caution">
    <text evidence="2">The sequence shown here is derived from an EMBL/GenBank/DDBJ whole genome shotgun (WGS) entry which is preliminary data.</text>
</comment>
<organism evidence="2 3">
    <name type="scientific">Komarekiella delphini-convector SJRDD-AB1</name>
    <dbReference type="NCBI Taxonomy" id="2593771"/>
    <lineage>
        <taxon>Bacteria</taxon>
        <taxon>Bacillati</taxon>
        <taxon>Cyanobacteriota</taxon>
        <taxon>Cyanophyceae</taxon>
        <taxon>Nostocales</taxon>
        <taxon>Nostocaceae</taxon>
        <taxon>Komarekiella</taxon>
        <taxon>Komarekiella delphini-convector</taxon>
    </lineage>
</organism>
<dbReference type="PANTHER" id="PTHR47691">
    <property type="entry name" value="REGULATOR-RELATED"/>
    <property type="match status" value="1"/>
</dbReference>
<reference evidence="2" key="1">
    <citation type="submission" date="2019-07" db="EMBL/GenBank/DDBJ databases">
        <title>Toxilogical consequences of a new and cryptic species of cyanobacteria (Komarekiella delphini-convector) recovered from the epidermis of a bottlenose dolphin and 1500 ft. in the air.</title>
        <authorList>
            <person name="Brown A.O."/>
            <person name="Dvorak P."/>
            <person name="Villanueva C.D."/>
            <person name="Foss A.J."/>
            <person name="Garvey A.D."/>
            <person name="Gibson Q.A."/>
            <person name="Johansen J.R."/>
            <person name="Casamatta D.A."/>
        </authorList>
    </citation>
    <scope>NUCLEOTIDE SEQUENCE</scope>
    <source>
        <strain evidence="2">SJRDD-AB1</strain>
    </source>
</reference>
<sequence>MATLDSNQIEDEFIEAKNNWELEKLYVDLASAKGKALTPVEKKFLRGLLCGCSPAEIANIVYQSRSSSTVRVYLSNGVYKYIEEMLSAQLGYSVKVKNWSRVTHLLEKAGYKKGWLQIQSAITPVKNPKEKDTDLIPKSVQIQDWGEAIDVSAFHGRTTELTTVQKWIVQERCRLVVVLGMGGIGKTAFSVKLADENKDKFEYVIWRSLRLAPPLEVILNQLIEILSSSETKSTETLDSRISQLIDCLRSSRCLIVLDHIDSILCNSHDDETPEYSAISVDNSSIKNAFSLVPQIQYRQGYEGYRELIRRLGDSQHQSSLVLTSREKPPAFQAIEGEKLPVRSLKLTGLSQLENILILKAKGLTSLKEEECRVLNYWYAGNPLFIKLVATTIQELFGGNIYEFIQQGTVVFGEIRAILDQQFSRLSELEKQIMYWIALNQDFVSVRELQKDVISGFSKRLSQRLILEAMELLQKRCLIDKASLQEACLRHAARSLLPRRGTPTPTLIEKAPPALIENEASSFTQTPVLAEYIIERLIEEDFKLSEAKDSYLLMNNTIFTAQLKNYIQENRLNVER</sequence>
<proteinExistence type="predicted"/>
<dbReference type="InterPro" id="IPR002182">
    <property type="entry name" value="NB-ARC"/>
</dbReference>
<protein>
    <submittedName>
        <fullName evidence="2">NB-ARC domain-containing protein</fullName>
    </submittedName>
</protein>
<dbReference type="Pfam" id="PF00931">
    <property type="entry name" value="NB-ARC"/>
    <property type="match status" value="1"/>
</dbReference>
<evidence type="ECO:0000259" key="1">
    <source>
        <dbReference type="Pfam" id="PF00931"/>
    </source>
</evidence>
<dbReference type="PRINTS" id="PR00364">
    <property type="entry name" value="DISEASERSIST"/>
</dbReference>
<dbReference type="Proteomes" id="UP001165986">
    <property type="component" value="Unassembled WGS sequence"/>
</dbReference>
<dbReference type="SUPFAM" id="SSF52540">
    <property type="entry name" value="P-loop containing nucleoside triphosphate hydrolases"/>
    <property type="match status" value="1"/>
</dbReference>